<dbReference type="Ensembl" id="ENSSGRT00000088491.1">
    <property type="protein sequence ID" value="ENSSGRP00000083091.1"/>
    <property type="gene ID" value="ENSSGRG00000041985.1"/>
</dbReference>
<dbReference type="OMA" id="CESYRHT"/>
<evidence type="ECO:0000313" key="1">
    <source>
        <dbReference type="Ensembl" id="ENSSGRP00000083091.1"/>
    </source>
</evidence>
<dbReference type="Proteomes" id="UP000472262">
    <property type="component" value="Unassembled WGS sequence"/>
</dbReference>
<proteinExistence type="predicted"/>
<reference evidence="1" key="1">
    <citation type="submission" date="2025-08" db="UniProtKB">
        <authorList>
            <consortium name="Ensembl"/>
        </authorList>
    </citation>
    <scope>IDENTIFICATION</scope>
</reference>
<evidence type="ECO:0000313" key="2">
    <source>
        <dbReference type="Proteomes" id="UP000472262"/>
    </source>
</evidence>
<organism evidence="1 2">
    <name type="scientific">Sinocyclocheilus grahami</name>
    <name type="common">Dianchi golden-line fish</name>
    <name type="synonym">Barbus grahami</name>
    <dbReference type="NCBI Taxonomy" id="75366"/>
    <lineage>
        <taxon>Eukaryota</taxon>
        <taxon>Metazoa</taxon>
        <taxon>Chordata</taxon>
        <taxon>Craniata</taxon>
        <taxon>Vertebrata</taxon>
        <taxon>Euteleostomi</taxon>
        <taxon>Actinopterygii</taxon>
        <taxon>Neopterygii</taxon>
        <taxon>Teleostei</taxon>
        <taxon>Ostariophysi</taxon>
        <taxon>Cypriniformes</taxon>
        <taxon>Cyprinidae</taxon>
        <taxon>Cyprininae</taxon>
        <taxon>Sinocyclocheilus</taxon>
    </lineage>
</organism>
<protein>
    <submittedName>
        <fullName evidence="1">Uncharacterized protein</fullName>
    </submittedName>
</protein>
<dbReference type="InParanoid" id="A0A672R3N3"/>
<accession>A0A672R3N3</accession>
<dbReference type="AlphaFoldDB" id="A0A672R3N3"/>
<name>A0A672R3N3_SINGR</name>
<reference evidence="1" key="2">
    <citation type="submission" date="2025-09" db="UniProtKB">
        <authorList>
            <consortium name="Ensembl"/>
        </authorList>
    </citation>
    <scope>IDENTIFICATION</scope>
</reference>
<keyword evidence="2" id="KW-1185">Reference proteome</keyword>
<sequence length="91" mass="10398">MKHFLEGRILPRLNEEHRKVLSSSISKDEILEAIGLLKNGPRPDGFGSGFYKKCGHIITDQLLKVYSTSFEKGTLPQTFYQANIHLILKRK</sequence>
<dbReference type="PANTHER" id="PTHR19446">
    <property type="entry name" value="REVERSE TRANSCRIPTASES"/>
    <property type="match status" value="1"/>
</dbReference>